<dbReference type="Proteomes" id="UP001152795">
    <property type="component" value="Unassembled WGS sequence"/>
</dbReference>
<reference evidence="1" key="1">
    <citation type="submission" date="2020-04" db="EMBL/GenBank/DDBJ databases">
        <authorList>
            <person name="Alioto T."/>
            <person name="Alioto T."/>
            <person name="Gomez Garrido J."/>
        </authorList>
    </citation>
    <scope>NUCLEOTIDE SEQUENCE</scope>
    <source>
        <strain evidence="1">A484AB</strain>
    </source>
</reference>
<name>A0A6S7FQ52_PARCT</name>
<organism evidence="1 2">
    <name type="scientific">Paramuricea clavata</name>
    <name type="common">Red gorgonian</name>
    <name type="synonym">Violescent sea-whip</name>
    <dbReference type="NCBI Taxonomy" id="317549"/>
    <lineage>
        <taxon>Eukaryota</taxon>
        <taxon>Metazoa</taxon>
        <taxon>Cnidaria</taxon>
        <taxon>Anthozoa</taxon>
        <taxon>Octocorallia</taxon>
        <taxon>Malacalcyonacea</taxon>
        <taxon>Plexauridae</taxon>
        <taxon>Paramuricea</taxon>
    </lineage>
</organism>
<evidence type="ECO:0000313" key="1">
    <source>
        <dbReference type="EMBL" id="CAB3979022.1"/>
    </source>
</evidence>
<comment type="caution">
    <text evidence="1">The sequence shown here is derived from an EMBL/GenBank/DDBJ whole genome shotgun (WGS) entry which is preliminary data.</text>
</comment>
<evidence type="ECO:0000313" key="2">
    <source>
        <dbReference type="Proteomes" id="UP001152795"/>
    </source>
</evidence>
<keyword evidence="2" id="KW-1185">Reference proteome</keyword>
<dbReference type="AlphaFoldDB" id="A0A6S7FQ52"/>
<sequence>MSSDALIHITIYLENECSENNKDKYTPSYEVSEDNSDQMIFSQHIFPEAFADWLKDGGHIIDVSPLDIRTRLTVLKQSQGMTSYVESKINRIADYIENNIEKYIGVVVVF</sequence>
<dbReference type="EMBL" id="CACRXK020000160">
    <property type="protein sequence ID" value="CAB3979022.1"/>
    <property type="molecule type" value="Genomic_DNA"/>
</dbReference>
<accession>A0A6S7FQ52</accession>
<gene>
    <name evidence="1" type="ORF">PACLA_8A029801</name>
</gene>
<protein>
    <submittedName>
        <fullName evidence="1">Uncharacterized protein</fullName>
    </submittedName>
</protein>
<proteinExistence type="predicted"/>